<feature type="transmembrane region" description="Helical" evidence="1">
    <location>
        <begin position="52"/>
        <end position="78"/>
    </location>
</feature>
<reference evidence="2" key="1">
    <citation type="journal article" date="2012" name="Mol. Biol. Rep.">
        <title>The complete mitochondrial genome of Pseudochauhanea macrorchis (Monogenea: Chauhaneidae) revealed a highly repetitive region and a gene rearrangement hot spot in Polyopisthocotylea.</title>
        <authorList>
            <person name="Zhang J."/>
            <person name="Wu X."/>
            <person name="Xie M."/>
            <person name="Li A."/>
        </authorList>
    </citation>
    <scope>NUCLEOTIDE SEQUENCE</scope>
</reference>
<dbReference type="InterPro" id="IPR009356">
    <property type="entry name" value="NAD_DH_su4L"/>
</dbReference>
<organism evidence="2">
    <name type="scientific">Pseudochauhanea macrorchis</name>
    <name type="common">Flatworm</name>
    <dbReference type="NCBI Taxonomy" id="1086615"/>
    <lineage>
        <taxon>Eukaryota</taxon>
        <taxon>Metazoa</taxon>
        <taxon>Spiralia</taxon>
        <taxon>Lophotrochozoa</taxon>
        <taxon>Platyhelminthes</taxon>
        <taxon>Monogenea</taxon>
        <taxon>Polyopisthocotylea</taxon>
        <taxon>Mazocraeidea</taxon>
        <taxon>Chauhaneidae</taxon>
        <taxon>Pseudochauhanea</taxon>
    </lineage>
</organism>
<evidence type="ECO:0000256" key="1">
    <source>
        <dbReference type="SAM" id="Phobius"/>
    </source>
</evidence>
<protein>
    <submittedName>
        <fullName evidence="2">NADH dehydrogenase subunit 4L</fullName>
    </submittedName>
</protein>
<dbReference type="AlphaFoldDB" id="H6U4R5"/>
<proteinExistence type="predicted"/>
<sequence>MLTSVILLFFSIVFFSLLINFGNFLSILIVLENFNVLLLLSCICLSCIDSSLLIFTCIVVILTIEVCYGLVIVCRLWNSNSLNDTFIL</sequence>
<evidence type="ECO:0000313" key="2">
    <source>
        <dbReference type="EMBL" id="AEO93251.1"/>
    </source>
</evidence>
<keyword evidence="1" id="KW-0812">Transmembrane</keyword>
<keyword evidence="1" id="KW-1133">Transmembrane helix</keyword>
<name>H6U4R5_PSEMH</name>
<dbReference type="Pfam" id="PF06235">
    <property type="entry name" value="NAD4L"/>
    <property type="match status" value="1"/>
</dbReference>
<geneLocation type="mitochondrion" evidence="2"/>
<keyword evidence="1" id="KW-0472">Membrane</keyword>
<dbReference type="EMBL" id="JN592039">
    <property type="protein sequence ID" value="AEO93251.1"/>
    <property type="molecule type" value="Genomic_DNA"/>
</dbReference>
<feature type="transmembrane region" description="Helical" evidence="1">
    <location>
        <begin position="6"/>
        <end position="31"/>
    </location>
</feature>
<accession>H6U4R5</accession>
<keyword evidence="2" id="KW-0496">Mitochondrion</keyword>
<gene>
    <name evidence="2" type="primary">nad4l</name>
</gene>